<dbReference type="PANTHER" id="PTHR39606:SF1">
    <property type="entry name" value="CELL SURFACE PROTEIN"/>
    <property type="match status" value="1"/>
</dbReference>
<feature type="compositionally biased region" description="Polar residues" evidence="1">
    <location>
        <begin position="111"/>
        <end position="124"/>
    </location>
</feature>
<feature type="region of interest" description="Disordered" evidence="1">
    <location>
        <begin position="226"/>
        <end position="325"/>
    </location>
</feature>
<feature type="region of interest" description="Disordered" evidence="1">
    <location>
        <begin position="34"/>
        <end position="211"/>
    </location>
</feature>
<accession>A0A6A5K163</accession>
<protein>
    <submittedName>
        <fullName evidence="2">Uncharacterized protein</fullName>
    </submittedName>
</protein>
<dbReference type="PANTHER" id="PTHR39606">
    <property type="entry name" value="SURFACE PROTEIN, PUTATIVE-RELATED"/>
    <property type="match status" value="1"/>
</dbReference>
<proteinExistence type="predicted"/>
<name>A0A6A5K163_9PLEO</name>
<evidence type="ECO:0000256" key="1">
    <source>
        <dbReference type="SAM" id="MobiDB-lite"/>
    </source>
</evidence>
<feature type="compositionally biased region" description="Basic and acidic residues" evidence="1">
    <location>
        <begin position="153"/>
        <end position="179"/>
    </location>
</feature>
<reference evidence="2" key="1">
    <citation type="submission" date="2020-01" db="EMBL/GenBank/DDBJ databases">
        <authorList>
            <consortium name="DOE Joint Genome Institute"/>
            <person name="Haridas S."/>
            <person name="Albert R."/>
            <person name="Binder M."/>
            <person name="Bloem J."/>
            <person name="Labutti K."/>
            <person name="Salamov A."/>
            <person name="Andreopoulos B."/>
            <person name="Baker S.E."/>
            <person name="Barry K."/>
            <person name="Bills G."/>
            <person name="Bluhm B.H."/>
            <person name="Cannon C."/>
            <person name="Castanera R."/>
            <person name="Culley D.E."/>
            <person name="Daum C."/>
            <person name="Ezra D."/>
            <person name="Gonzalez J.B."/>
            <person name="Henrissat B."/>
            <person name="Kuo A."/>
            <person name="Liang C."/>
            <person name="Lipzen A."/>
            <person name="Lutzoni F."/>
            <person name="Magnuson J."/>
            <person name="Mondo S."/>
            <person name="Nolan M."/>
            <person name="Ohm R."/>
            <person name="Pangilinan J."/>
            <person name="Park H.-J."/>
            <person name="Ramirez L."/>
            <person name="Alfaro M."/>
            <person name="Sun H."/>
            <person name="Tritt A."/>
            <person name="Yoshinaga Y."/>
            <person name="Zwiers L.-H."/>
            <person name="Turgeon B.G."/>
            <person name="Goodwin S.B."/>
            <person name="Spatafora J.W."/>
            <person name="Crous P.W."/>
            <person name="Grigoriev I.V."/>
        </authorList>
    </citation>
    <scope>NUCLEOTIDE SEQUENCE</scope>
    <source>
        <strain evidence="2">P77</strain>
    </source>
</reference>
<organism evidence="2 3">
    <name type="scientific">Decorospora gaudefroyi</name>
    <dbReference type="NCBI Taxonomy" id="184978"/>
    <lineage>
        <taxon>Eukaryota</taxon>
        <taxon>Fungi</taxon>
        <taxon>Dikarya</taxon>
        <taxon>Ascomycota</taxon>
        <taxon>Pezizomycotina</taxon>
        <taxon>Dothideomycetes</taxon>
        <taxon>Pleosporomycetidae</taxon>
        <taxon>Pleosporales</taxon>
        <taxon>Pleosporineae</taxon>
        <taxon>Pleosporaceae</taxon>
        <taxon>Decorospora</taxon>
    </lineage>
</organism>
<dbReference type="Proteomes" id="UP000800040">
    <property type="component" value="Unassembled WGS sequence"/>
</dbReference>
<gene>
    <name evidence="2" type="ORF">BDW02DRAFT_591694</name>
</gene>
<dbReference type="OrthoDB" id="2590867at2759"/>
<feature type="compositionally biased region" description="Basic and acidic residues" evidence="1">
    <location>
        <begin position="96"/>
        <end position="110"/>
    </location>
</feature>
<dbReference type="EMBL" id="ML975387">
    <property type="protein sequence ID" value="KAF1830709.1"/>
    <property type="molecule type" value="Genomic_DNA"/>
</dbReference>
<feature type="compositionally biased region" description="Basic and acidic residues" evidence="1">
    <location>
        <begin position="127"/>
        <end position="141"/>
    </location>
</feature>
<sequence>MTGGGLGDSIRKGAGMIHGTGEAIRGNAMSMVDEASGDRASATKNQEIANKGVDEWDRGYRGHAAGVTPADTERKNTTNTTATNYGSHNSNIGNKVDPRYDSDMDHRGTKTDSTNLGPHSTNVGNELDPRFDSDADHRADPTSKVGGEQDFAWPHDGDDAWHPAHEFPHGTNPPHEHRGSIGSETGLEAAQKLDPIFPVGPDAESMKYTDHTNIHRLRGSISGASGLEAAQKLDPPEVAVRSTGEVTARGPGYSQPDLEYYQPKPTHQSGVLNMLNPDEDSTQYDASSRFQIEPISQYEDEKLAQSRSGTYSSDSDDALERRSRRRSLCPVVRAKVLTVS</sequence>
<evidence type="ECO:0000313" key="2">
    <source>
        <dbReference type="EMBL" id="KAF1830709.1"/>
    </source>
</evidence>
<keyword evidence="3" id="KW-1185">Reference proteome</keyword>
<evidence type="ECO:0000313" key="3">
    <source>
        <dbReference type="Proteomes" id="UP000800040"/>
    </source>
</evidence>
<dbReference type="AlphaFoldDB" id="A0A6A5K163"/>